<dbReference type="Proteomes" id="UP000607653">
    <property type="component" value="Unassembled WGS sequence"/>
</dbReference>
<evidence type="ECO:0000313" key="2">
    <source>
        <dbReference type="EMBL" id="DAD34449.1"/>
    </source>
</evidence>
<comment type="caution">
    <text evidence="2">The sequence shown here is derived from an EMBL/GenBank/DDBJ whole genome shotgun (WGS) entry which is preliminary data.</text>
</comment>
<keyword evidence="3" id="KW-1185">Reference proteome</keyword>
<name>A0A822YSP1_NELNU</name>
<sequence length="36" mass="4136">MLLKYTAVPSKNLYQSGPTDNWKSTIAPTRKRTLRV</sequence>
<feature type="compositionally biased region" description="Polar residues" evidence="1">
    <location>
        <begin position="17"/>
        <end position="27"/>
    </location>
</feature>
<organism evidence="2 3">
    <name type="scientific">Nelumbo nucifera</name>
    <name type="common">Sacred lotus</name>
    <dbReference type="NCBI Taxonomy" id="4432"/>
    <lineage>
        <taxon>Eukaryota</taxon>
        <taxon>Viridiplantae</taxon>
        <taxon>Streptophyta</taxon>
        <taxon>Embryophyta</taxon>
        <taxon>Tracheophyta</taxon>
        <taxon>Spermatophyta</taxon>
        <taxon>Magnoliopsida</taxon>
        <taxon>Proteales</taxon>
        <taxon>Nelumbonaceae</taxon>
        <taxon>Nelumbo</taxon>
    </lineage>
</organism>
<feature type="region of interest" description="Disordered" evidence="1">
    <location>
        <begin position="17"/>
        <end position="36"/>
    </location>
</feature>
<reference evidence="2 3" key="1">
    <citation type="journal article" date="2020" name="Mol. Biol. Evol.">
        <title>Distinct Expression and Methylation Patterns for Genes with Different Fates following a Single Whole-Genome Duplication in Flowering Plants.</title>
        <authorList>
            <person name="Shi T."/>
            <person name="Rahmani R.S."/>
            <person name="Gugger P.F."/>
            <person name="Wang M."/>
            <person name="Li H."/>
            <person name="Zhang Y."/>
            <person name="Li Z."/>
            <person name="Wang Q."/>
            <person name="Van de Peer Y."/>
            <person name="Marchal K."/>
            <person name="Chen J."/>
        </authorList>
    </citation>
    <scope>NUCLEOTIDE SEQUENCE [LARGE SCALE GENOMIC DNA]</scope>
    <source>
        <tissue evidence="2">Leaf</tissue>
    </source>
</reference>
<evidence type="ECO:0000313" key="3">
    <source>
        <dbReference type="Proteomes" id="UP000607653"/>
    </source>
</evidence>
<gene>
    <name evidence="2" type="ORF">HUJ06_005089</name>
</gene>
<protein>
    <submittedName>
        <fullName evidence="2">Uncharacterized protein</fullName>
    </submittedName>
</protein>
<accession>A0A822YSP1</accession>
<evidence type="ECO:0000256" key="1">
    <source>
        <dbReference type="SAM" id="MobiDB-lite"/>
    </source>
</evidence>
<proteinExistence type="predicted"/>
<dbReference type="AlphaFoldDB" id="A0A822YSP1"/>
<dbReference type="EMBL" id="DUZY01000004">
    <property type="protein sequence ID" value="DAD34449.1"/>
    <property type="molecule type" value="Genomic_DNA"/>
</dbReference>